<dbReference type="InterPro" id="IPR021144">
    <property type="entry name" value="UPF0597"/>
</dbReference>
<comment type="similarity">
    <text evidence="1">Belongs to the UPF0597 family.</text>
</comment>
<organism evidence="3 4">
    <name type="scientific">Gordonibacter pamelaeae</name>
    <dbReference type="NCBI Taxonomy" id="471189"/>
    <lineage>
        <taxon>Bacteria</taxon>
        <taxon>Bacillati</taxon>
        <taxon>Actinomycetota</taxon>
        <taxon>Coriobacteriia</taxon>
        <taxon>Eggerthellales</taxon>
        <taxon>Eggerthellaceae</taxon>
        <taxon>Gordonibacter</taxon>
    </lineage>
</organism>
<protein>
    <recommendedName>
        <fullName evidence="1">UPF0597 protein C1877_01295</fullName>
    </recommendedName>
</protein>
<dbReference type="Proteomes" id="UP000254000">
    <property type="component" value="Unassembled WGS sequence"/>
</dbReference>
<evidence type="ECO:0000259" key="2">
    <source>
        <dbReference type="Pfam" id="PF03313"/>
    </source>
</evidence>
<dbReference type="GO" id="GO:0019450">
    <property type="term" value="P:L-cysteine catabolic process to pyruvate"/>
    <property type="evidence" value="ECO:0007669"/>
    <property type="project" value="TreeGrafter"/>
</dbReference>
<gene>
    <name evidence="3" type="ORF">C1877_01295</name>
</gene>
<dbReference type="OrthoDB" id="41906at2"/>
<sequence>MDRTDERYGAYVSILEEELIAAMGCTEPIAIALAAARARELLGVEPARVQVAASGSIIKNAKSVVVPHTGGLKGIEAAAAAGIVAGEAARGLEVIADVSPADVEKVVAYLEGTPIAVERADSGLDFDIVVQVFAGDGAEGAAAAAEGAVARPGAADAGAPARRALVRIADFHTNIVREERDGEVLRDAAPASEGGEAEGMTDRGVLSMAGIWDFAMTVDLDDVCGLLERQVACNAAVADEGLAGDWGANIGSVMLGAYGDDVKVRACACAAAASDARMSGCELPVVINSGSGNQGITVSVPLIVYARELGSSDEQLYRALVLSNLVAIHQKTGIGRLSAFCGAVCAGAAAGAGIAYLDGGGYKEACHAVVNALSIVAGMVCDGAKPSCAGKIAFSVNAGILGYVMYRDGQQFYGGDGIVKKGVENTIDSIARLGRDGMRATNDEIIRIMLGS</sequence>
<dbReference type="HAMAP" id="MF_01845">
    <property type="entry name" value="UPF0597"/>
    <property type="match status" value="1"/>
</dbReference>
<dbReference type="PIRSF" id="PIRSF006054">
    <property type="entry name" value="UCP006054"/>
    <property type="match status" value="1"/>
</dbReference>
<dbReference type="InterPro" id="IPR005130">
    <property type="entry name" value="Ser_deHydtase-like_asu"/>
</dbReference>
<name>A0A369M9D2_9ACTN</name>
<accession>A0A369M9D2</accession>
<proteinExistence type="inferred from homology"/>
<dbReference type="Pfam" id="PF03313">
    <property type="entry name" value="SDH_alpha"/>
    <property type="match status" value="1"/>
</dbReference>
<evidence type="ECO:0000313" key="3">
    <source>
        <dbReference type="EMBL" id="RDB67105.1"/>
    </source>
</evidence>
<dbReference type="PANTHER" id="PTHR30501">
    <property type="entry name" value="UPF0597 PROTEIN YHAM"/>
    <property type="match status" value="1"/>
</dbReference>
<feature type="domain" description="Serine dehydratase-like alpha subunit" evidence="2">
    <location>
        <begin position="192"/>
        <end position="446"/>
    </location>
</feature>
<evidence type="ECO:0000256" key="1">
    <source>
        <dbReference type="HAMAP-Rule" id="MF_01845"/>
    </source>
</evidence>
<comment type="caution">
    <text evidence="3">The sequence shown here is derived from an EMBL/GenBank/DDBJ whole genome shotgun (WGS) entry which is preliminary data.</text>
</comment>
<dbReference type="GeneID" id="78358349"/>
<dbReference type="RefSeq" id="WP_114568141.1">
    <property type="nucleotide sequence ID" value="NZ_CABMMS010000001.1"/>
</dbReference>
<evidence type="ECO:0000313" key="4">
    <source>
        <dbReference type="Proteomes" id="UP000254000"/>
    </source>
</evidence>
<keyword evidence="4" id="KW-1185">Reference proteome</keyword>
<dbReference type="EMBL" id="PPTS01000001">
    <property type="protein sequence ID" value="RDB67105.1"/>
    <property type="molecule type" value="Genomic_DNA"/>
</dbReference>
<dbReference type="PANTHER" id="PTHR30501:SF2">
    <property type="entry name" value="UPF0597 PROTEIN YHAM"/>
    <property type="match status" value="1"/>
</dbReference>
<reference evidence="3 4" key="1">
    <citation type="journal article" date="2018" name="Elife">
        <title>Discovery and characterization of a prevalent human gut bacterial enzyme sufficient for the inactivation of a family of plant toxins.</title>
        <authorList>
            <person name="Koppel N."/>
            <person name="Bisanz J.E."/>
            <person name="Pandelia M.E."/>
            <person name="Turnbaugh P.J."/>
            <person name="Balskus E.P."/>
        </authorList>
    </citation>
    <scope>NUCLEOTIDE SEQUENCE [LARGE SCALE GENOMIC DNA]</scope>
    <source>
        <strain evidence="3 4">3C</strain>
    </source>
</reference>
<dbReference type="AlphaFoldDB" id="A0A369M9D2"/>
<dbReference type="GO" id="GO:0080146">
    <property type="term" value="F:L-cysteine desulfhydrase activity"/>
    <property type="evidence" value="ECO:0007669"/>
    <property type="project" value="TreeGrafter"/>
</dbReference>